<dbReference type="InterPro" id="IPR045857">
    <property type="entry name" value="O16G_dom_2"/>
</dbReference>
<dbReference type="InterPro" id="IPR013780">
    <property type="entry name" value="Glyco_hydro_b"/>
</dbReference>
<comment type="caution">
    <text evidence="2">The sequence shown here is derived from an EMBL/GenBank/DDBJ whole genome shotgun (WGS) entry which is preliminary data.</text>
</comment>
<dbReference type="AlphaFoldDB" id="A0AAE3SM49"/>
<dbReference type="Gene3D" id="2.60.40.1180">
    <property type="entry name" value="Golgi alpha-mannosidase II"/>
    <property type="match status" value="1"/>
</dbReference>
<dbReference type="SUPFAM" id="SSF51011">
    <property type="entry name" value="Glycosyl hydrolase domain"/>
    <property type="match status" value="1"/>
</dbReference>
<dbReference type="SUPFAM" id="SSF51445">
    <property type="entry name" value="(Trans)glycosidases"/>
    <property type="match status" value="1"/>
</dbReference>
<dbReference type="InterPro" id="IPR017853">
    <property type="entry name" value="GH"/>
</dbReference>
<dbReference type="Gene3D" id="1.10.1740.10">
    <property type="match status" value="1"/>
</dbReference>
<dbReference type="Gene3D" id="3.90.400.10">
    <property type="entry name" value="Oligo-1,6-glucosidase, Domain 2"/>
    <property type="match status" value="1"/>
</dbReference>
<dbReference type="Proteomes" id="UP001207116">
    <property type="component" value="Unassembled WGS sequence"/>
</dbReference>
<dbReference type="SMART" id="SM00642">
    <property type="entry name" value="Aamy"/>
    <property type="match status" value="1"/>
</dbReference>
<name>A0AAE3SM49_9FLAO</name>
<protein>
    <submittedName>
        <fullName evidence="2">Amylosucrase</fullName>
    </submittedName>
</protein>
<dbReference type="InterPro" id="IPR006047">
    <property type="entry name" value="GH13_cat_dom"/>
</dbReference>
<reference evidence="2" key="1">
    <citation type="submission" date="2022-11" db="EMBL/GenBank/DDBJ databases">
        <title>The characterization of three novel Bacteroidetes species and genomic analysis of their roles in tidal elemental geochemical cycles.</title>
        <authorList>
            <person name="Ma K.-J."/>
        </authorList>
    </citation>
    <scope>NUCLEOTIDE SEQUENCE</scope>
    <source>
        <strain evidence="2">M415</strain>
    </source>
</reference>
<dbReference type="PANTHER" id="PTHR10357:SF213">
    <property type="entry name" value="ALPHA AMYLASE CATALYTIC REGION"/>
    <property type="match status" value="1"/>
</dbReference>
<dbReference type="GO" id="GO:0005975">
    <property type="term" value="P:carbohydrate metabolic process"/>
    <property type="evidence" value="ECO:0007669"/>
    <property type="project" value="InterPro"/>
</dbReference>
<evidence type="ECO:0000259" key="1">
    <source>
        <dbReference type="SMART" id="SM00642"/>
    </source>
</evidence>
<dbReference type="CDD" id="cd11324">
    <property type="entry name" value="AmyAc_Amylosucrase"/>
    <property type="match status" value="1"/>
</dbReference>
<accession>A0AAE3SM49</accession>
<organism evidence="2 3">
    <name type="scientific">Lentiprolixibacter aurantiacus</name>
    <dbReference type="NCBI Taxonomy" id="2993939"/>
    <lineage>
        <taxon>Bacteria</taxon>
        <taxon>Pseudomonadati</taxon>
        <taxon>Bacteroidota</taxon>
        <taxon>Flavobacteriia</taxon>
        <taxon>Flavobacteriales</taxon>
        <taxon>Flavobacteriaceae</taxon>
        <taxon>Lentiprolixibacter</taxon>
    </lineage>
</organism>
<dbReference type="InterPro" id="IPR044077">
    <property type="entry name" value="Amylosucrase"/>
</dbReference>
<evidence type="ECO:0000313" key="3">
    <source>
        <dbReference type="Proteomes" id="UP001207116"/>
    </source>
</evidence>
<dbReference type="Gene3D" id="3.20.20.80">
    <property type="entry name" value="Glycosidases"/>
    <property type="match status" value="1"/>
</dbReference>
<sequence length="647" mass="74717">MNQAELHRYLSAGCLNPPQEADKKALFEQRLTANLTLIQDLFFSLYPESEYEKSFAKLLAILPILFEGRPEGLKLRDLEKMKEGNWYLSQKMAGMQLYVDHFSKDLKGLKDKLPYLQDLGINFLHLMPITTRPQKENDGGYAVNGYTQIDRKFGTKKDLASLTEKMRDKGMYLMLDFVVNHTSDEYPWATKAKKGSKKYQSYYYTYPDRVLPDEFELSLPEVFPETSPGNFTYDKEMGQWVMTVFNRYQWDLNYTNPEVFLAMLENLVNLANLGVDVVRFDALAFLWKKLGTISQNLPQAHRLISLFRLCLQVVAPGVILLAEAIVPPREIMKYFGEGIYRGNECEVAYNATFMALLWNSIATRETEMMRKSLEDIQERPESSTWINYVRCHDDIGLGFDDRFIYEMGWTPGPHRRFLLDYYCQRLDWSPAKGQIFMHNPKTGDGRITGSAASLLGLEKALEENDREAIKMAVSKIIMMHGLILSYGGIPMIYAGDELGALNDYSYLKEEGKKQDSRWVNRPRHQWDEINKELSNKDSVVAEVYSKLKNLIALRKEFPCLADHNNLDLLDLGNQHIFAFERRSKESPGIVVLANFEESPQVIDSTFLKNLGYAKNGCLQELIKGKKIKLRSGLLEIQPYELLWFQQY</sequence>
<dbReference type="EMBL" id="JAPFQP010000001">
    <property type="protein sequence ID" value="MCX2718362.1"/>
    <property type="molecule type" value="Genomic_DNA"/>
</dbReference>
<evidence type="ECO:0000313" key="2">
    <source>
        <dbReference type="EMBL" id="MCX2718362.1"/>
    </source>
</evidence>
<dbReference type="GO" id="GO:0047669">
    <property type="term" value="F:amylosucrase activity"/>
    <property type="evidence" value="ECO:0007669"/>
    <property type="project" value="InterPro"/>
</dbReference>
<dbReference type="RefSeq" id="WP_266010374.1">
    <property type="nucleotide sequence ID" value="NZ_JAPFQP010000001.1"/>
</dbReference>
<gene>
    <name evidence="2" type="ORF">OO016_01990</name>
</gene>
<dbReference type="PANTHER" id="PTHR10357">
    <property type="entry name" value="ALPHA-AMYLASE FAMILY MEMBER"/>
    <property type="match status" value="1"/>
</dbReference>
<dbReference type="Pfam" id="PF00128">
    <property type="entry name" value="Alpha-amylase"/>
    <property type="match status" value="1"/>
</dbReference>
<feature type="domain" description="Glycosyl hydrolase family 13 catalytic" evidence="1">
    <location>
        <begin position="96"/>
        <end position="554"/>
    </location>
</feature>
<keyword evidence="3" id="KW-1185">Reference proteome</keyword>
<proteinExistence type="predicted"/>